<dbReference type="EMBL" id="VKKG01000004">
    <property type="protein sequence ID" value="TRY17673.1"/>
    <property type="molecule type" value="Genomic_DNA"/>
</dbReference>
<evidence type="ECO:0000313" key="2">
    <source>
        <dbReference type="Proteomes" id="UP000317638"/>
    </source>
</evidence>
<dbReference type="RefSeq" id="WP_143938413.1">
    <property type="nucleotide sequence ID" value="NZ_VKKG01000004.1"/>
</dbReference>
<dbReference type="AlphaFoldDB" id="A0A553JZ09"/>
<proteinExistence type="predicted"/>
<evidence type="ECO:0000313" key="1">
    <source>
        <dbReference type="EMBL" id="TRY17673.1"/>
    </source>
</evidence>
<dbReference type="InterPro" id="IPR013783">
    <property type="entry name" value="Ig-like_fold"/>
</dbReference>
<reference evidence="1 2" key="1">
    <citation type="submission" date="2019-07" db="EMBL/GenBank/DDBJ databases">
        <authorList>
            <person name="Zhou L.-Y."/>
        </authorList>
    </citation>
    <scope>NUCLEOTIDE SEQUENCE [LARGE SCALE GENOMIC DNA]</scope>
    <source>
        <strain evidence="1 2">YIM 101269</strain>
    </source>
</reference>
<accession>A0A553JZ09</accession>
<protein>
    <submittedName>
        <fullName evidence="1">Uncharacterized protein</fullName>
    </submittedName>
</protein>
<comment type="caution">
    <text evidence="1">The sequence shown here is derived from an EMBL/GenBank/DDBJ whole genome shotgun (WGS) entry which is preliminary data.</text>
</comment>
<dbReference type="GO" id="GO:0005975">
    <property type="term" value="P:carbohydrate metabolic process"/>
    <property type="evidence" value="ECO:0007669"/>
    <property type="project" value="UniProtKB-ARBA"/>
</dbReference>
<dbReference type="Proteomes" id="UP000317638">
    <property type="component" value="Unassembled WGS sequence"/>
</dbReference>
<sequence length="252" mass="27176">MSAATATARPGSGTWRAALVLLLAVVVLGIPLGSAQGLWRQQAPLSIGVTIGEWGDPCMAENADPESEGLPTPGQFRVAHPNHVEDGYLSLIYQLFWGTPTDEIEFCMNGVSLGIAELDGMQQAEFRVDGLPNGTYEFTYVLRNEAGEAGPEETLVVEVTQALPGVPELHHWNTSSTDIVFAQMDGNTNASSWRLLKDGQEFARGELEVRTPEGQQVSVDVGALPPGRHEFVMEFTNRFGTVVSEPLVVNVA</sequence>
<name>A0A553JZ09_9ACTN</name>
<keyword evidence="2" id="KW-1185">Reference proteome</keyword>
<gene>
    <name evidence="1" type="ORF">FOJ82_10315</name>
</gene>
<dbReference type="OrthoDB" id="112037at2"/>
<dbReference type="Gene3D" id="2.60.40.10">
    <property type="entry name" value="Immunoglobulins"/>
    <property type="match status" value="1"/>
</dbReference>
<organism evidence="1 2">
    <name type="scientific">Tessaracoccus rhinocerotis</name>
    <dbReference type="NCBI Taxonomy" id="1689449"/>
    <lineage>
        <taxon>Bacteria</taxon>
        <taxon>Bacillati</taxon>
        <taxon>Actinomycetota</taxon>
        <taxon>Actinomycetes</taxon>
        <taxon>Propionibacteriales</taxon>
        <taxon>Propionibacteriaceae</taxon>
        <taxon>Tessaracoccus</taxon>
    </lineage>
</organism>